<dbReference type="EMBL" id="JAXCGZ010013617">
    <property type="protein sequence ID" value="KAK7072188.1"/>
    <property type="molecule type" value="Genomic_DNA"/>
</dbReference>
<dbReference type="InterPro" id="IPR042816">
    <property type="entry name" value="Nsrp1"/>
</dbReference>
<dbReference type="InterPro" id="IPR018612">
    <property type="entry name" value="NSRP1_N"/>
</dbReference>
<feature type="compositionally biased region" description="Basic and acidic residues" evidence="4">
    <location>
        <begin position="406"/>
        <end position="421"/>
    </location>
</feature>
<feature type="compositionally biased region" description="Basic residues" evidence="4">
    <location>
        <begin position="344"/>
        <end position="376"/>
    </location>
</feature>
<gene>
    <name evidence="6" type="primary">NSRP1</name>
    <name evidence="6" type="ORF">SK128_022900</name>
</gene>
<protein>
    <submittedName>
        <fullName evidence="6">Nuclear speckle splicing regulatory protein 1</fullName>
    </submittedName>
</protein>
<comment type="caution">
    <text evidence="6">The sequence shown here is derived from an EMBL/GenBank/DDBJ whole genome shotgun (WGS) entry which is preliminary data.</text>
</comment>
<dbReference type="Pfam" id="PF09745">
    <property type="entry name" value="NSRP1_N"/>
    <property type="match status" value="1"/>
</dbReference>
<evidence type="ECO:0000313" key="6">
    <source>
        <dbReference type="EMBL" id="KAK7072188.1"/>
    </source>
</evidence>
<feature type="coiled-coil region" evidence="3">
    <location>
        <begin position="157"/>
        <end position="186"/>
    </location>
</feature>
<feature type="region of interest" description="Disordered" evidence="4">
    <location>
        <begin position="123"/>
        <end position="148"/>
    </location>
</feature>
<feature type="compositionally biased region" description="Basic and acidic residues" evidence="4">
    <location>
        <begin position="386"/>
        <end position="399"/>
    </location>
</feature>
<name>A0AAN9A220_HALRR</name>
<dbReference type="GO" id="GO:0000381">
    <property type="term" value="P:regulation of alternative mRNA splicing, via spliceosome"/>
    <property type="evidence" value="ECO:0007669"/>
    <property type="project" value="InterPro"/>
</dbReference>
<feature type="region of interest" description="Disordered" evidence="4">
    <location>
        <begin position="206"/>
        <end position="439"/>
    </location>
</feature>
<evidence type="ECO:0000313" key="7">
    <source>
        <dbReference type="Proteomes" id="UP001381693"/>
    </source>
</evidence>
<accession>A0AAN9A220</accession>
<feature type="region of interest" description="Disordered" evidence="4">
    <location>
        <begin position="25"/>
        <end position="67"/>
    </location>
</feature>
<feature type="compositionally biased region" description="Basic and acidic residues" evidence="4">
    <location>
        <begin position="206"/>
        <end position="230"/>
    </location>
</feature>
<dbReference type="PANTHER" id="PTHR31938">
    <property type="entry name" value="NUCLEAR SPECKLE SPLICING REGULATORY PROTEIN 1"/>
    <property type="match status" value="1"/>
</dbReference>
<dbReference type="AlphaFoldDB" id="A0AAN9A220"/>
<organism evidence="6 7">
    <name type="scientific">Halocaridina rubra</name>
    <name type="common">Hawaiian red shrimp</name>
    <dbReference type="NCBI Taxonomy" id="373956"/>
    <lineage>
        <taxon>Eukaryota</taxon>
        <taxon>Metazoa</taxon>
        <taxon>Ecdysozoa</taxon>
        <taxon>Arthropoda</taxon>
        <taxon>Crustacea</taxon>
        <taxon>Multicrustacea</taxon>
        <taxon>Malacostraca</taxon>
        <taxon>Eumalacostraca</taxon>
        <taxon>Eucarida</taxon>
        <taxon>Decapoda</taxon>
        <taxon>Pleocyemata</taxon>
        <taxon>Caridea</taxon>
        <taxon>Atyoidea</taxon>
        <taxon>Atyidae</taxon>
        <taxon>Halocaridina</taxon>
    </lineage>
</organism>
<evidence type="ECO:0000256" key="4">
    <source>
        <dbReference type="SAM" id="MobiDB-lite"/>
    </source>
</evidence>
<keyword evidence="2 3" id="KW-0175">Coiled coil</keyword>
<keyword evidence="7" id="KW-1185">Reference proteome</keyword>
<feature type="compositionally biased region" description="Basic and acidic residues" evidence="4">
    <location>
        <begin position="237"/>
        <end position="251"/>
    </location>
</feature>
<proteinExistence type="inferred from homology"/>
<evidence type="ECO:0000256" key="2">
    <source>
        <dbReference type="ARBA" id="ARBA00023054"/>
    </source>
</evidence>
<feature type="compositionally biased region" description="Polar residues" evidence="4">
    <location>
        <begin position="58"/>
        <end position="67"/>
    </location>
</feature>
<evidence type="ECO:0000256" key="1">
    <source>
        <dbReference type="ARBA" id="ARBA00010126"/>
    </source>
</evidence>
<comment type="similarity">
    <text evidence="1">Belongs to the NSRP1 family.</text>
</comment>
<feature type="compositionally biased region" description="Basic and acidic residues" evidence="4">
    <location>
        <begin position="273"/>
        <end position="328"/>
    </location>
</feature>
<reference evidence="6 7" key="1">
    <citation type="submission" date="2023-11" db="EMBL/GenBank/DDBJ databases">
        <title>Halocaridina rubra genome assembly.</title>
        <authorList>
            <person name="Smith C."/>
        </authorList>
    </citation>
    <scope>NUCLEOTIDE SEQUENCE [LARGE SCALE GENOMIC DNA]</scope>
    <source>
        <strain evidence="6">EP-1</strain>
        <tissue evidence="6">Whole</tissue>
    </source>
</reference>
<evidence type="ECO:0000256" key="3">
    <source>
        <dbReference type="SAM" id="Coils"/>
    </source>
</evidence>
<dbReference type="PANTHER" id="PTHR31938:SF4">
    <property type="entry name" value="NUCLEAR SPECKLE SPLICING REGULATORY PROTEIN 1"/>
    <property type="match status" value="1"/>
</dbReference>
<dbReference type="Proteomes" id="UP001381693">
    <property type="component" value="Unassembled WGS sequence"/>
</dbReference>
<feature type="compositionally biased region" description="Basic and acidic residues" evidence="4">
    <location>
        <begin position="428"/>
        <end position="439"/>
    </location>
</feature>
<feature type="domain" description="Nuclear speckle splicing regulatory protein 1 N-terminal" evidence="5">
    <location>
        <begin position="69"/>
        <end position="185"/>
    </location>
</feature>
<sequence length="475" mass="57054">MMAAKEEKQYGLILPRKNKASTSLGIRKLNPLQDSDEELDKEEESSMNWVEASLKKSAGNSGQQNLQRRMLREALEEDASVFQYDEIYDEMQANKSAQIAAKKQAEEKKPKYIQNILKQAEKRKLEGERRTERKVQKEREDEGDMYADKESFVTPSYLKKMEELKKAEAEAKLEEMQEEKIDVMKHKNFGAFYNHLFKQKMGDVEVKKELSSNGEDDSKVEIIKKREDTKRQKHYRTQRDLSESPEREQKSKPKAPRKQRVSSSDSDEEEETPSYRDRRDKLKLSDKKDDSQRRSEERNERKRERGRSQEDLRGRHKSGDRGKRERSRDRKHKRDKSSEQNRSNRGRHRSRSREQHRRSRSRSPHRRRDERRRRDSRSRSPYKSSKNHDKPKIKEEPKSPNRKNKRERDEHYKNERDDRNSQKTPVKIKKESDLEEKEKRMERIRKLFTKRTVGEKFDQALQRFYIRKAEREANG</sequence>
<evidence type="ECO:0000259" key="5">
    <source>
        <dbReference type="Pfam" id="PF09745"/>
    </source>
</evidence>
<feature type="compositionally biased region" description="Acidic residues" evidence="4">
    <location>
        <begin position="34"/>
        <end position="45"/>
    </location>
</feature>